<accession>A0A0G4P8E7</accession>
<dbReference type="SUPFAM" id="SSF56112">
    <property type="entry name" value="Protein kinase-like (PK-like)"/>
    <property type="match status" value="1"/>
</dbReference>
<evidence type="ECO:0000256" key="5">
    <source>
        <dbReference type="ARBA" id="ARBA00022777"/>
    </source>
</evidence>
<feature type="domain" description="Protein kinase" evidence="9">
    <location>
        <begin position="72"/>
        <end position="412"/>
    </location>
</feature>
<dbReference type="Proteomes" id="UP000053732">
    <property type="component" value="Unassembled WGS sequence"/>
</dbReference>
<evidence type="ECO:0000256" key="1">
    <source>
        <dbReference type="ARBA" id="ARBA00012513"/>
    </source>
</evidence>
<comment type="catalytic activity">
    <reaction evidence="7">
        <text>L-threonyl-[protein] + ATP = O-phospho-L-threonyl-[protein] + ADP + H(+)</text>
        <dbReference type="Rhea" id="RHEA:46608"/>
        <dbReference type="Rhea" id="RHEA-COMP:11060"/>
        <dbReference type="Rhea" id="RHEA-COMP:11605"/>
        <dbReference type="ChEBI" id="CHEBI:15378"/>
        <dbReference type="ChEBI" id="CHEBI:30013"/>
        <dbReference type="ChEBI" id="CHEBI:30616"/>
        <dbReference type="ChEBI" id="CHEBI:61977"/>
        <dbReference type="ChEBI" id="CHEBI:456216"/>
        <dbReference type="EC" id="2.7.11.1"/>
    </reaction>
</comment>
<keyword evidence="2" id="KW-0723">Serine/threonine-protein kinase</keyword>
<dbReference type="InterPro" id="IPR051334">
    <property type="entry name" value="SRPK"/>
</dbReference>
<comment type="catalytic activity">
    <reaction evidence="8">
        <text>L-seryl-[protein] + ATP = O-phospho-L-seryl-[protein] + ADP + H(+)</text>
        <dbReference type="Rhea" id="RHEA:17989"/>
        <dbReference type="Rhea" id="RHEA-COMP:9863"/>
        <dbReference type="Rhea" id="RHEA-COMP:11604"/>
        <dbReference type="ChEBI" id="CHEBI:15378"/>
        <dbReference type="ChEBI" id="CHEBI:29999"/>
        <dbReference type="ChEBI" id="CHEBI:30616"/>
        <dbReference type="ChEBI" id="CHEBI:83421"/>
        <dbReference type="ChEBI" id="CHEBI:456216"/>
        <dbReference type="EC" id="2.7.11.1"/>
    </reaction>
</comment>
<dbReference type="Gene3D" id="1.10.510.10">
    <property type="entry name" value="Transferase(Phosphotransferase) domain 1"/>
    <property type="match status" value="1"/>
</dbReference>
<evidence type="ECO:0000256" key="4">
    <source>
        <dbReference type="ARBA" id="ARBA00022741"/>
    </source>
</evidence>
<dbReference type="AlphaFoldDB" id="A0A0G4P8E7"/>
<dbReference type="PROSITE" id="PS50011">
    <property type="entry name" value="PROTEIN_KINASE_DOM"/>
    <property type="match status" value="1"/>
</dbReference>
<evidence type="ECO:0000313" key="11">
    <source>
        <dbReference type="Proteomes" id="UP000053732"/>
    </source>
</evidence>
<dbReference type="SMART" id="SM00220">
    <property type="entry name" value="S_TKc"/>
    <property type="match status" value="1"/>
</dbReference>
<proteinExistence type="predicted"/>
<evidence type="ECO:0000313" key="10">
    <source>
        <dbReference type="EMBL" id="CRL22603.1"/>
    </source>
</evidence>
<dbReference type="EC" id="2.7.11.1" evidence="1"/>
<keyword evidence="4" id="KW-0547">Nucleotide-binding</keyword>
<dbReference type="Gene3D" id="3.30.200.20">
    <property type="entry name" value="Phosphorylase Kinase, domain 1"/>
    <property type="match status" value="1"/>
</dbReference>
<evidence type="ECO:0000256" key="2">
    <source>
        <dbReference type="ARBA" id="ARBA00022527"/>
    </source>
</evidence>
<dbReference type="Pfam" id="PF00069">
    <property type="entry name" value="Pkinase"/>
    <property type="match status" value="1"/>
</dbReference>
<keyword evidence="6" id="KW-0067">ATP-binding</keyword>
<protein>
    <recommendedName>
        <fullName evidence="1">non-specific serine/threonine protein kinase</fullName>
        <ecNumber evidence="1">2.7.11.1</ecNumber>
    </recommendedName>
</protein>
<dbReference type="GO" id="GO:0004674">
    <property type="term" value="F:protein serine/threonine kinase activity"/>
    <property type="evidence" value="ECO:0007669"/>
    <property type="project" value="UniProtKB-KW"/>
</dbReference>
<keyword evidence="5 10" id="KW-0418">Kinase</keyword>
<dbReference type="GO" id="GO:0005524">
    <property type="term" value="F:ATP binding"/>
    <property type="evidence" value="ECO:0007669"/>
    <property type="project" value="UniProtKB-KW"/>
</dbReference>
<evidence type="ECO:0000256" key="7">
    <source>
        <dbReference type="ARBA" id="ARBA00047899"/>
    </source>
</evidence>
<dbReference type="InterPro" id="IPR011009">
    <property type="entry name" value="Kinase-like_dom_sf"/>
</dbReference>
<name>A0A0G4P8E7_PENC3</name>
<keyword evidence="3" id="KW-0808">Transferase</keyword>
<dbReference type="InterPro" id="IPR000719">
    <property type="entry name" value="Prot_kinase_dom"/>
</dbReference>
<dbReference type="GO" id="GO:0050684">
    <property type="term" value="P:regulation of mRNA processing"/>
    <property type="evidence" value="ECO:0007669"/>
    <property type="project" value="TreeGrafter"/>
</dbReference>
<evidence type="ECO:0000259" key="9">
    <source>
        <dbReference type="PROSITE" id="PS50011"/>
    </source>
</evidence>
<keyword evidence="11" id="KW-1185">Reference proteome</keyword>
<organism evidence="10 11">
    <name type="scientific">Penicillium camemberti (strain FM 013)</name>
    <dbReference type="NCBI Taxonomy" id="1429867"/>
    <lineage>
        <taxon>Eukaryota</taxon>
        <taxon>Fungi</taxon>
        <taxon>Dikarya</taxon>
        <taxon>Ascomycota</taxon>
        <taxon>Pezizomycotina</taxon>
        <taxon>Eurotiomycetes</taxon>
        <taxon>Eurotiomycetidae</taxon>
        <taxon>Eurotiales</taxon>
        <taxon>Aspergillaceae</taxon>
        <taxon>Penicillium</taxon>
    </lineage>
</organism>
<dbReference type="STRING" id="1429867.A0A0G4P8E7"/>
<evidence type="ECO:0000256" key="8">
    <source>
        <dbReference type="ARBA" id="ARBA00048679"/>
    </source>
</evidence>
<reference evidence="10 11" key="1">
    <citation type="journal article" date="2014" name="Nat. Commun.">
        <title>Multiple recent horizontal transfers of a large genomic region in cheese making fungi.</title>
        <authorList>
            <person name="Cheeseman K."/>
            <person name="Ropars J."/>
            <person name="Renault P."/>
            <person name="Dupont J."/>
            <person name="Gouzy J."/>
            <person name="Branca A."/>
            <person name="Abraham A.L."/>
            <person name="Ceppi M."/>
            <person name="Conseiller E."/>
            <person name="Debuchy R."/>
            <person name="Malagnac F."/>
            <person name="Goarin A."/>
            <person name="Silar P."/>
            <person name="Lacoste S."/>
            <person name="Sallet E."/>
            <person name="Bensimon A."/>
            <person name="Giraud T."/>
            <person name="Brygoo Y."/>
        </authorList>
    </citation>
    <scope>NUCLEOTIDE SEQUENCE [LARGE SCALE GENOMIC DNA]</scope>
    <source>
        <strain evidence="11">FM 013</strain>
    </source>
</reference>
<evidence type="ECO:0000256" key="6">
    <source>
        <dbReference type="ARBA" id="ARBA00022840"/>
    </source>
</evidence>
<dbReference type="GO" id="GO:0000245">
    <property type="term" value="P:spliceosomal complex assembly"/>
    <property type="evidence" value="ECO:0007669"/>
    <property type="project" value="TreeGrafter"/>
</dbReference>
<dbReference type="PANTHER" id="PTHR47634">
    <property type="entry name" value="PROTEIN KINASE DOMAIN-CONTAINING PROTEIN-RELATED"/>
    <property type="match status" value="1"/>
</dbReference>
<sequence>MWRLGGSRGRFLERSFFKRPFFQRPPSPVRQFTQSNIQPLDSNLKFEEETHPGYKAEDSYSVQIGEVFQSRYQVIGKLGFGGYSTVWLCKDLTQHKYLTLKVLRRDSAEGKREIAIYDRINAVKTSHAGAMLVRTALDTFQIDDAKGSYQVIVHQPLGIRLYDLRHRFTDKILPEKAVKLTLMHLLLALDYLHTEAGIVHTDIQEKNIMLGIEDESLLAEFEEGEKSNPSPRKVVGNRVIYASRELKTTDNYGRPVLCDFGQGRFGSAPYSGDIQPYIYRAPEILLRTTWDEKVDIWNLAVLTWNIFQREPLFYAKDSKKEDSNAHHIAEVIAVLGLPPREILLNNDYATEFFDSEGNWKGAVPIPSTTLEQREEILQGEPQQLFLAFMRKMLQWRPEERSSAKELLADQWLLSP</sequence>
<gene>
    <name evidence="10" type="ORF">PCAMFM013_S008g000032</name>
</gene>
<dbReference type="EMBL" id="HG793141">
    <property type="protein sequence ID" value="CRL22603.1"/>
    <property type="molecule type" value="Genomic_DNA"/>
</dbReference>
<evidence type="ECO:0000256" key="3">
    <source>
        <dbReference type="ARBA" id="ARBA00022679"/>
    </source>
</evidence>
<dbReference type="PANTHER" id="PTHR47634:SF9">
    <property type="entry name" value="PROTEIN KINASE DOMAIN-CONTAINING PROTEIN-RELATED"/>
    <property type="match status" value="1"/>
</dbReference>